<feature type="domain" description="LEM-like" evidence="12">
    <location>
        <begin position="5"/>
        <end position="48"/>
    </location>
</feature>
<reference evidence="13" key="1">
    <citation type="submission" date="2019-10" db="EMBL/GenBank/DDBJ databases">
        <title>The sequence and de novo assembly of the wild yak genome.</title>
        <authorList>
            <person name="Liu Y."/>
        </authorList>
    </citation>
    <scope>NUCLEOTIDE SEQUENCE [LARGE SCALE GENOMIC DNA]</scope>
    <source>
        <strain evidence="13">WY2019</strain>
    </source>
</reference>
<gene>
    <name evidence="13" type="ORF">E5288_WYG006071</name>
</gene>
<evidence type="ECO:0000256" key="5">
    <source>
        <dbReference type="ARBA" id="ARBA00022702"/>
    </source>
</evidence>
<dbReference type="Pfam" id="PF08198">
    <property type="entry name" value="Thymopoietin"/>
    <property type="match status" value="1"/>
</dbReference>
<feature type="region of interest" description="Disordered" evidence="10">
    <location>
        <begin position="535"/>
        <end position="586"/>
    </location>
</feature>
<evidence type="ECO:0000256" key="1">
    <source>
        <dbReference type="ARBA" id="ARBA00004123"/>
    </source>
</evidence>
<sequence>MPEFLEDPSVLTKEKLKSELVANNVTLPAGEQRKDVYVQLYLQHLTARNRPPLATSANSKGPPDFSSDEEREPTPELIIGLCLQKATKKTDKPRPEDKDDLDVTELSNEDLLDQLVKYGVNPGPIVGTTRKLYEKKLLKLREQGTESRSSTPLPTISSSVENTRQNGSNDSDRYSDNEEDSKIELKLEKREPLKGRAKTPVTLKQRRVEHNQSYSQAGVTETEWTSGSSKGGLLQALTRESTRGSRRTPRKRVETSEHFRIDGAIISESTPIAETIMASSNETLVVNRVTGNFKHAAPILPITEFSDIPRRTPKKPLTRAEVGEKTEERRVERDILKEMFPFEAATPTGISASCRRPIKGAAGRPLELSDFRMEESYSSKYIPNIPLKASKIYKRTSFNVLELGLSLTIKHIKNLTRNICRSGRCKGSGKLTPSCNNLVLLFLGSYRNVKEVTSASGPVRFMPGRQWAGLRNWFQKKRDKQMPEFVWALMVCTAALHLALPCGRSKSIISLKQTSSAEIPFQTAAGILRETFEGEGTKREGHKPGPTQLKHPARNARKRRMNPPAQRPGRKGWGEWGGDRVARRTR</sequence>
<dbReference type="PROSITE" id="PS50954">
    <property type="entry name" value="LEM"/>
    <property type="match status" value="1"/>
</dbReference>
<evidence type="ECO:0000313" key="14">
    <source>
        <dbReference type="Proteomes" id="UP000322234"/>
    </source>
</evidence>
<evidence type="ECO:0000259" key="11">
    <source>
        <dbReference type="PROSITE" id="PS50954"/>
    </source>
</evidence>
<feature type="compositionally biased region" description="Basic and acidic residues" evidence="10">
    <location>
        <begin position="170"/>
        <end position="194"/>
    </location>
</feature>
<dbReference type="FunFam" id="1.10.720.40:FF:000002">
    <property type="entry name" value="Thymopoietin isoform alpha"/>
    <property type="match status" value="1"/>
</dbReference>
<feature type="region of interest" description="Disordered" evidence="10">
    <location>
        <begin position="48"/>
        <end position="105"/>
    </location>
</feature>
<feature type="domain" description="LEM" evidence="11">
    <location>
        <begin position="100"/>
        <end position="144"/>
    </location>
</feature>
<dbReference type="CDD" id="cd12940">
    <property type="entry name" value="LEM_LAP2_LEMD1"/>
    <property type="match status" value="1"/>
</dbReference>
<evidence type="ECO:0000256" key="2">
    <source>
        <dbReference type="ARBA" id="ARBA00007744"/>
    </source>
</evidence>
<evidence type="ECO:0000313" key="13">
    <source>
        <dbReference type="EMBL" id="MXQ81221.1"/>
    </source>
</evidence>
<comment type="similarity">
    <text evidence="2">Belongs to the LEM family.</text>
</comment>
<proteinExistence type="inferred from homology"/>
<dbReference type="GO" id="GO:0003677">
    <property type="term" value="F:DNA binding"/>
    <property type="evidence" value="ECO:0007669"/>
    <property type="project" value="UniProtKB-KW"/>
</dbReference>
<dbReference type="Gene3D" id="1.10.720.40">
    <property type="match status" value="2"/>
</dbReference>
<evidence type="ECO:0000259" key="12">
    <source>
        <dbReference type="PROSITE" id="PS50955"/>
    </source>
</evidence>
<dbReference type="SMART" id="SM00540">
    <property type="entry name" value="LEM"/>
    <property type="match status" value="1"/>
</dbReference>
<organism evidence="13 14">
    <name type="scientific">Bos mutus</name>
    <name type="common">wild yak</name>
    <dbReference type="NCBI Taxonomy" id="72004"/>
    <lineage>
        <taxon>Eukaryota</taxon>
        <taxon>Metazoa</taxon>
        <taxon>Chordata</taxon>
        <taxon>Craniata</taxon>
        <taxon>Vertebrata</taxon>
        <taxon>Euteleostomi</taxon>
        <taxon>Mammalia</taxon>
        <taxon>Eutheria</taxon>
        <taxon>Laurasiatheria</taxon>
        <taxon>Artiodactyla</taxon>
        <taxon>Ruminantia</taxon>
        <taxon>Pecora</taxon>
        <taxon>Bovidae</taxon>
        <taxon>Bovinae</taxon>
        <taxon>Bos</taxon>
    </lineage>
</organism>
<dbReference type="PANTHER" id="PTHR12019">
    <property type="entry name" value="LAMINA-ASSOCIATED POLYPEPTIDE THYMOPOIETIN"/>
    <property type="match status" value="1"/>
</dbReference>
<feature type="compositionally biased region" description="Basic and acidic residues" evidence="10">
    <location>
        <begin position="88"/>
        <end position="97"/>
    </location>
</feature>
<feature type="compositionally biased region" description="Basic and acidic residues" evidence="10">
    <location>
        <begin position="577"/>
        <end position="586"/>
    </location>
</feature>
<dbReference type="PANTHER" id="PTHR12019:SF23">
    <property type="entry name" value="LAMINA-ASSOCIATED POLYPEPTIDE 2, ISOFORM BETA"/>
    <property type="match status" value="1"/>
</dbReference>
<dbReference type="Pfam" id="PF03020">
    <property type="entry name" value="LEM"/>
    <property type="match status" value="1"/>
</dbReference>
<feature type="region of interest" description="Disordered" evidence="10">
    <location>
        <begin position="141"/>
        <end position="256"/>
    </location>
</feature>
<keyword evidence="8" id="KW-0539">Nucleus</keyword>
<feature type="compositionally biased region" description="Polar residues" evidence="10">
    <location>
        <begin position="146"/>
        <end position="169"/>
    </location>
</feature>
<evidence type="ECO:0000256" key="4">
    <source>
        <dbReference type="ARBA" id="ARBA00022553"/>
    </source>
</evidence>
<dbReference type="AlphaFoldDB" id="A0A6B0QX30"/>
<evidence type="ECO:0000256" key="3">
    <source>
        <dbReference type="ARBA" id="ARBA00022481"/>
    </source>
</evidence>
<feature type="compositionally biased region" description="Polar residues" evidence="10">
    <location>
        <begin position="211"/>
        <end position="228"/>
    </location>
</feature>
<feature type="compositionally biased region" description="Basic residues" evidence="10">
    <location>
        <begin position="551"/>
        <end position="561"/>
    </location>
</feature>
<evidence type="ECO:0000256" key="9">
    <source>
        <dbReference type="ARBA" id="ARBA00061487"/>
    </source>
</evidence>
<dbReference type="EMBL" id="VBQZ03000007">
    <property type="protein sequence ID" value="MXQ81221.1"/>
    <property type="molecule type" value="Genomic_DNA"/>
</dbReference>
<dbReference type="SMART" id="SM01261">
    <property type="entry name" value="Thymopoietin"/>
    <property type="match status" value="1"/>
</dbReference>
<dbReference type="Proteomes" id="UP000322234">
    <property type="component" value="Unassembled WGS sequence"/>
</dbReference>
<comment type="similarity">
    <text evidence="9">Belongs to the thymopoietin family.</text>
</comment>
<evidence type="ECO:0000256" key="6">
    <source>
        <dbReference type="ARBA" id="ARBA00022990"/>
    </source>
</evidence>
<dbReference type="InterPro" id="IPR051656">
    <property type="entry name" value="LEM_domain"/>
</dbReference>
<dbReference type="InterPro" id="IPR003887">
    <property type="entry name" value="LEM_dom"/>
</dbReference>
<keyword evidence="6" id="KW-0007">Acetylation</keyword>
<keyword evidence="4" id="KW-0597">Phosphoprotein</keyword>
<dbReference type="PROSITE" id="PS50955">
    <property type="entry name" value="LEM_LIKE"/>
    <property type="match status" value="1"/>
</dbReference>
<evidence type="ECO:0008006" key="15">
    <source>
        <dbReference type="Google" id="ProtNLM"/>
    </source>
</evidence>
<comment type="subcellular location">
    <subcellularLocation>
        <location evidence="1">Nucleus</location>
    </subcellularLocation>
</comment>
<dbReference type="InterPro" id="IPR013146">
    <property type="entry name" value="LEM-like_dom"/>
</dbReference>
<evidence type="ECO:0000256" key="7">
    <source>
        <dbReference type="ARBA" id="ARBA00023125"/>
    </source>
</evidence>
<dbReference type="FunFam" id="1.10.720.40:FF:000003">
    <property type="entry name" value="thymopoietin isoform X1"/>
    <property type="match status" value="1"/>
</dbReference>
<dbReference type="SUPFAM" id="SSF63451">
    <property type="entry name" value="LEM domain"/>
    <property type="match status" value="2"/>
</dbReference>
<dbReference type="CDD" id="cd12935">
    <property type="entry name" value="LEM_like"/>
    <property type="match status" value="1"/>
</dbReference>
<name>A0A6B0QX30_9CETA</name>
<protein>
    <recommendedName>
        <fullName evidence="15">Thymopoietin</fullName>
    </recommendedName>
</protein>
<dbReference type="InterPro" id="IPR011015">
    <property type="entry name" value="LEM/LEM-like_dom_sf"/>
</dbReference>
<comment type="caution">
    <text evidence="13">The sequence shown here is derived from an EMBL/GenBank/DDBJ whole genome shotgun (WGS) entry which is preliminary data.</text>
</comment>
<keyword evidence="7" id="KW-0238">DNA-binding</keyword>
<accession>A0A6B0QX30</accession>
<evidence type="ECO:0000256" key="10">
    <source>
        <dbReference type="SAM" id="MobiDB-lite"/>
    </source>
</evidence>
<keyword evidence="14" id="KW-1185">Reference proteome</keyword>
<dbReference type="GO" id="GO:0005635">
    <property type="term" value="C:nuclear envelope"/>
    <property type="evidence" value="ECO:0007669"/>
    <property type="project" value="UniProtKB-ARBA"/>
</dbReference>
<evidence type="ECO:0000256" key="8">
    <source>
        <dbReference type="ARBA" id="ARBA00023242"/>
    </source>
</evidence>
<keyword evidence="5" id="KW-0372">Hormone</keyword>
<dbReference type="GO" id="GO:0005179">
    <property type="term" value="F:hormone activity"/>
    <property type="evidence" value="ECO:0007669"/>
    <property type="project" value="UniProtKB-KW"/>
</dbReference>
<keyword evidence="3" id="KW-0488">Methylation</keyword>